<proteinExistence type="predicted"/>
<reference evidence="1 2" key="1">
    <citation type="submission" date="2014-04" db="EMBL/GenBank/DDBJ databases">
        <authorList>
            <consortium name="DOE Joint Genome Institute"/>
            <person name="Kuo A."/>
            <person name="Kohler A."/>
            <person name="Jargeat P."/>
            <person name="Nagy L.G."/>
            <person name="Floudas D."/>
            <person name="Copeland A."/>
            <person name="Barry K.W."/>
            <person name="Cichocki N."/>
            <person name="Veneault-Fourrey C."/>
            <person name="LaButti K."/>
            <person name="Lindquist E.A."/>
            <person name="Lipzen A."/>
            <person name="Lundell T."/>
            <person name="Morin E."/>
            <person name="Murat C."/>
            <person name="Sun H."/>
            <person name="Tunlid A."/>
            <person name="Henrissat B."/>
            <person name="Grigoriev I.V."/>
            <person name="Hibbett D.S."/>
            <person name="Martin F."/>
            <person name="Nordberg H.P."/>
            <person name="Cantor M.N."/>
            <person name="Hua S.X."/>
        </authorList>
    </citation>
    <scope>NUCLEOTIDE SEQUENCE [LARGE SCALE GENOMIC DNA]</scope>
    <source>
        <strain evidence="1 2">Ve08.2h10</strain>
    </source>
</reference>
<dbReference type="AlphaFoldDB" id="A0A0D0DZR1"/>
<evidence type="ECO:0000313" key="2">
    <source>
        <dbReference type="Proteomes" id="UP000054538"/>
    </source>
</evidence>
<name>A0A0D0DZR1_9AGAM</name>
<organism evidence="1 2">
    <name type="scientific">Paxillus rubicundulus Ve08.2h10</name>
    <dbReference type="NCBI Taxonomy" id="930991"/>
    <lineage>
        <taxon>Eukaryota</taxon>
        <taxon>Fungi</taxon>
        <taxon>Dikarya</taxon>
        <taxon>Basidiomycota</taxon>
        <taxon>Agaricomycotina</taxon>
        <taxon>Agaricomycetes</taxon>
        <taxon>Agaricomycetidae</taxon>
        <taxon>Boletales</taxon>
        <taxon>Paxilineae</taxon>
        <taxon>Paxillaceae</taxon>
        <taxon>Paxillus</taxon>
    </lineage>
</organism>
<keyword evidence="2" id="KW-1185">Reference proteome</keyword>
<evidence type="ECO:0000313" key="1">
    <source>
        <dbReference type="EMBL" id="KIK96161.1"/>
    </source>
</evidence>
<dbReference type="EMBL" id="KN825000">
    <property type="protein sequence ID" value="KIK96161.1"/>
    <property type="molecule type" value="Genomic_DNA"/>
</dbReference>
<accession>A0A0D0DZR1</accession>
<dbReference type="InParanoid" id="A0A0D0DZR1"/>
<dbReference type="HOGENOM" id="CLU_2590447_0_0_1"/>
<protein>
    <submittedName>
        <fullName evidence="1">Uncharacterized protein</fullName>
    </submittedName>
</protein>
<gene>
    <name evidence="1" type="ORF">PAXRUDRAFT_826246</name>
</gene>
<dbReference type="Proteomes" id="UP000054538">
    <property type="component" value="Unassembled WGS sequence"/>
</dbReference>
<sequence>MSQTTKPATVSFMDAEFRAETWDEGKYFKVMPKARPDPRSLATSGQQRTVRWTPAPYHEIRCTMPSPCLGSDSEVHRDCS</sequence>
<reference evidence="2" key="2">
    <citation type="submission" date="2015-01" db="EMBL/GenBank/DDBJ databases">
        <title>Evolutionary Origins and Diversification of the Mycorrhizal Mutualists.</title>
        <authorList>
            <consortium name="DOE Joint Genome Institute"/>
            <consortium name="Mycorrhizal Genomics Consortium"/>
            <person name="Kohler A."/>
            <person name="Kuo A."/>
            <person name="Nagy L.G."/>
            <person name="Floudas D."/>
            <person name="Copeland A."/>
            <person name="Barry K.W."/>
            <person name="Cichocki N."/>
            <person name="Veneault-Fourrey C."/>
            <person name="LaButti K."/>
            <person name="Lindquist E.A."/>
            <person name="Lipzen A."/>
            <person name="Lundell T."/>
            <person name="Morin E."/>
            <person name="Murat C."/>
            <person name="Riley R."/>
            <person name="Ohm R."/>
            <person name="Sun H."/>
            <person name="Tunlid A."/>
            <person name="Henrissat B."/>
            <person name="Grigoriev I.V."/>
            <person name="Hibbett D.S."/>
            <person name="Martin F."/>
        </authorList>
    </citation>
    <scope>NUCLEOTIDE SEQUENCE [LARGE SCALE GENOMIC DNA]</scope>
    <source>
        <strain evidence="2">Ve08.2h10</strain>
    </source>
</reference>